<name>A0A7S4P660_GUITH</name>
<organism evidence="1">
    <name type="scientific">Guillardia theta</name>
    <name type="common">Cryptophyte</name>
    <name type="synonym">Cryptomonas phi</name>
    <dbReference type="NCBI Taxonomy" id="55529"/>
    <lineage>
        <taxon>Eukaryota</taxon>
        <taxon>Cryptophyceae</taxon>
        <taxon>Pyrenomonadales</taxon>
        <taxon>Geminigeraceae</taxon>
        <taxon>Guillardia</taxon>
    </lineage>
</organism>
<proteinExistence type="predicted"/>
<sequence>MVLVPDDDVKVESELYQQLRRDLGKNFELFASTVGLKEWKKKGEFVQPEQQLGSKRNALAFPPLLTRWSLRQTKEVVKDTGKPIRLSEQTKGLLDKVLGPKRVDTLMTNIGFDQRPARDVDVQEKEVKVFAAAWGADATMPNYDLNGTWKARRRHPVYSNTVDITDLASLQLGKLDDDRRNLVGVGSRVPDVVKFRPKEGPQAPHHTKVNGKFYWPHMTNPVAKIPVRVEPQRKVKKVSDWLVFYGEPNPDKIPTGTMTTFEPIAKIVAGGKSLAKNASCKVDGRTWKREFDQMRGMTTK</sequence>
<dbReference type="AlphaFoldDB" id="A0A7S4P660"/>
<gene>
    <name evidence="1" type="ORF">GTHE00462_LOCUS29511</name>
</gene>
<reference evidence="1" key="1">
    <citation type="submission" date="2021-01" db="EMBL/GenBank/DDBJ databases">
        <authorList>
            <person name="Corre E."/>
            <person name="Pelletier E."/>
            <person name="Niang G."/>
            <person name="Scheremetjew M."/>
            <person name="Finn R."/>
            <person name="Kale V."/>
            <person name="Holt S."/>
            <person name="Cochrane G."/>
            <person name="Meng A."/>
            <person name="Brown T."/>
            <person name="Cohen L."/>
        </authorList>
    </citation>
    <scope>NUCLEOTIDE SEQUENCE</scope>
    <source>
        <strain evidence="1">CCMP 2712</strain>
    </source>
</reference>
<dbReference type="EMBL" id="HBKN01037662">
    <property type="protein sequence ID" value="CAE2324694.1"/>
    <property type="molecule type" value="Transcribed_RNA"/>
</dbReference>
<evidence type="ECO:0000313" key="1">
    <source>
        <dbReference type="EMBL" id="CAE2324694.1"/>
    </source>
</evidence>
<accession>A0A7S4P660</accession>
<protein>
    <submittedName>
        <fullName evidence="1">Uncharacterized protein</fullName>
    </submittedName>
</protein>